<dbReference type="EMBL" id="CYHG01000006">
    <property type="protein sequence ID" value="CUB04356.1"/>
    <property type="molecule type" value="Genomic_DNA"/>
</dbReference>
<name>A0A0K6IMN6_9GAMM</name>
<gene>
    <name evidence="3" type="ORF">Ga0061065_106175</name>
</gene>
<evidence type="ECO:0000256" key="2">
    <source>
        <dbReference type="ARBA" id="ARBA00023150"/>
    </source>
</evidence>
<dbReference type="PIRSF" id="PIRSF015626">
    <property type="entry name" value="FdhD"/>
    <property type="match status" value="1"/>
</dbReference>
<dbReference type="SUPFAM" id="SSF53927">
    <property type="entry name" value="Cytidine deaminase-like"/>
    <property type="match status" value="1"/>
</dbReference>
<sequence length="262" mass="28618">MKQLGTQTQFYSNQDGQFEIELVQEVPIAISINDLNYAVIMITPVDVEAFIVGFAYSEGLIIQANEILDIDINHVTSELEDVPTHIDANIKLTGRAQHRSSGIMRQRKGTSGCGLCGIEAIEQSFPQLAPLTASPSLKDQQWLAAKQHFSEHQEVGGISGAIHGAMLLDAEGQFLCFAEDIGRHNALDKLIGKALLNQIPLADMHILMSSRCSTELILKAVRAKVASLGHLASPSTLAVAQAKQYGLHLIHIPRQATPRYYN</sequence>
<keyword evidence="4" id="KW-1185">Reference proteome</keyword>
<dbReference type="GO" id="GO:0016783">
    <property type="term" value="F:sulfurtransferase activity"/>
    <property type="evidence" value="ECO:0007669"/>
    <property type="project" value="InterPro"/>
</dbReference>
<dbReference type="Gene3D" id="3.10.20.10">
    <property type="match status" value="1"/>
</dbReference>
<accession>A0A0K6IMN6</accession>
<keyword evidence="1" id="KW-0963">Cytoplasm</keyword>
<dbReference type="PANTHER" id="PTHR30592">
    <property type="entry name" value="FORMATE DEHYDROGENASE"/>
    <property type="match status" value="1"/>
</dbReference>
<dbReference type="Gene3D" id="3.40.140.10">
    <property type="entry name" value="Cytidine Deaminase, domain 2"/>
    <property type="match status" value="1"/>
</dbReference>
<dbReference type="PANTHER" id="PTHR30592:SF1">
    <property type="entry name" value="SULFUR CARRIER PROTEIN FDHD"/>
    <property type="match status" value="1"/>
</dbReference>
<evidence type="ECO:0000256" key="1">
    <source>
        <dbReference type="ARBA" id="ARBA00022490"/>
    </source>
</evidence>
<dbReference type="AlphaFoldDB" id="A0A0K6IMN6"/>
<dbReference type="STRING" id="1137284.GCA_001418205_02221"/>
<proteinExistence type="predicted"/>
<dbReference type="InterPro" id="IPR016193">
    <property type="entry name" value="Cytidine_deaminase-like"/>
</dbReference>
<evidence type="ECO:0000313" key="3">
    <source>
        <dbReference type="EMBL" id="CUB04356.1"/>
    </source>
</evidence>
<dbReference type="Pfam" id="PF02634">
    <property type="entry name" value="FdhD-NarQ"/>
    <property type="match status" value="1"/>
</dbReference>
<dbReference type="GO" id="GO:0006777">
    <property type="term" value="P:Mo-molybdopterin cofactor biosynthetic process"/>
    <property type="evidence" value="ECO:0007669"/>
    <property type="project" value="UniProtKB-KW"/>
</dbReference>
<dbReference type="OrthoDB" id="3197277at2"/>
<reference evidence="4" key="1">
    <citation type="submission" date="2015-08" db="EMBL/GenBank/DDBJ databases">
        <authorList>
            <person name="Varghese N."/>
        </authorList>
    </citation>
    <scope>NUCLEOTIDE SEQUENCE [LARGE SCALE GENOMIC DNA]</scope>
    <source>
        <strain evidence="4">JCM 18476</strain>
    </source>
</reference>
<dbReference type="InterPro" id="IPR003786">
    <property type="entry name" value="FdhD"/>
</dbReference>
<keyword evidence="2" id="KW-0501">Molybdenum cofactor biosynthesis</keyword>
<protein>
    <submittedName>
        <fullName evidence="3">Formate dehydrogenase assembly factor FdhD</fullName>
    </submittedName>
</protein>
<organism evidence="3 4">
    <name type="scientific">Marinomonas fungiae</name>
    <dbReference type="NCBI Taxonomy" id="1137284"/>
    <lineage>
        <taxon>Bacteria</taxon>
        <taxon>Pseudomonadati</taxon>
        <taxon>Pseudomonadota</taxon>
        <taxon>Gammaproteobacteria</taxon>
        <taxon>Oceanospirillales</taxon>
        <taxon>Oceanospirillaceae</taxon>
        <taxon>Marinomonas</taxon>
    </lineage>
</organism>
<dbReference type="RefSeq" id="WP_055463292.1">
    <property type="nucleotide sequence ID" value="NZ_CYHG01000006.1"/>
</dbReference>
<evidence type="ECO:0000313" key="4">
    <source>
        <dbReference type="Proteomes" id="UP000182769"/>
    </source>
</evidence>
<dbReference type="Proteomes" id="UP000182769">
    <property type="component" value="Unassembled WGS sequence"/>
</dbReference>